<organism evidence="1 2">
    <name type="scientific">Tanacetum coccineum</name>
    <dbReference type="NCBI Taxonomy" id="301880"/>
    <lineage>
        <taxon>Eukaryota</taxon>
        <taxon>Viridiplantae</taxon>
        <taxon>Streptophyta</taxon>
        <taxon>Embryophyta</taxon>
        <taxon>Tracheophyta</taxon>
        <taxon>Spermatophyta</taxon>
        <taxon>Magnoliopsida</taxon>
        <taxon>eudicotyledons</taxon>
        <taxon>Gunneridae</taxon>
        <taxon>Pentapetalae</taxon>
        <taxon>asterids</taxon>
        <taxon>campanulids</taxon>
        <taxon>Asterales</taxon>
        <taxon>Asteraceae</taxon>
        <taxon>Asteroideae</taxon>
        <taxon>Anthemideae</taxon>
        <taxon>Anthemidinae</taxon>
        <taxon>Tanacetum</taxon>
    </lineage>
</organism>
<evidence type="ECO:0000313" key="1">
    <source>
        <dbReference type="EMBL" id="GJU02648.1"/>
    </source>
</evidence>
<name>A0ABQ5IQW4_9ASTR</name>
<reference evidence="1" key="2">
    <citation type="submission" date="2022-01" db="EMBL/GenBank/DDBJ databases">
        <authorList>
            <person name="Yamashiro T."/>
            <person name="Shiraishi A."/>
            <person name="Satake H."/>
            <person name="Nakayama K."/>
        </authorList>
    </citation>
    <scope>NUCLEOTIDE SEQUENCE</scope>
</reference>
<reference evidence="1" key="1">
    <citation type="journal article" date="2022" name="Int. J. Mol. Sci.">
        <title>Draft Genome of Tanacetum Coccineum: Genomic Comparison of Closely Related Tanacetum-Family Plants.</title>
        <authorList>
            <person name="Yamashiro T."/>
            <person name="Shiraishi A."/>
            <person name="Nakayama K."/>
            <person name="Satake H."/>
        </authorList>
    </citation>
    <scope>NUCLEOTIDE SEQUENCE</scope>
</reference>
<dbReference type="PANTHER" id="PTHR47150:SF4">
    <property type="entry name" value="HARBINGER TRANSPOSASE-DERIVED PROTEIN-RELATED"/>
    <property type="match status" value="1"/>
</dbReference>
<gene>
    <name evidence="1" type="ORF">Tco_1112986</name>
</gene>
<dbReference type="Proteomes" id="UP001151760">
    <property type="component" value="Unassembled WGS sequence"/>
</dbReference>
<accession>A0ABQ5IQW4</accession>
<evidence type="ECO:0000313" key="2">
    <source>
        <dbReference type="Proteomes" id="UP001151760"/>
    </source>
</evidence>
<protein>
    <submittedName>
        <fullName evidence="1">Uncharacterized protein</fullName>
    </submittedName>
</protein>
<proteinExistence type="predicted"/>
<dbReference type="EMBL" id="BQNB010021082">
    <property type="protein sequence ID" value="GJU02648.1"/>
    <property type="molecule type" value="Genomic_DNA"/>
</dbReference>
<comment type="caution">
    <text evidence="1">The sequence shown here is derived from an EMBL/GenBank/DDBJ whole genome shotgun (WGS) entry which is preliminary data.</text>
</comment>
<dbReference type="PANTHER" id="PTHR47150">
    <property type="entry name" value="OS12G0169200 PROTEIN"/>
    <property type="match status" value="1"/>
</dbReference>
<keyword evidence="2" id="KW-1185">Reference proteome</keyword>
<sequence length="189" mass="22370">MDTNYEPIMLPDVEDLHVEREEKIRRDLNFFSRALSFLVCLLQPKRQKRTKINRDHYGAHERLVAAYFSDNSMFLAPRFEERFRTSRKLFTSIVVTIHYAYFREKEDCTVRLRISPLLKCTSAIRQLAYDTVPDILNEYLQMGHATARLSLEHFCMYVMEIFGPEFLQNPTISDAEKLYACHEEKHGLP</sequence>